<dbReference type="PANTHER" id="PTHR46486:SF1">
    <property type="entry name" value="CCHC-TYPE DOMAIN-CONTAINING PROTEIN"/>
    <property type="match status" value="1"/>
</dbReference>
<dbReference type="PANTHER" id="PTHR46486">
    <property type="entry name" value="CCHC-TYPE DOMAIN-CONTAINING PROTEIN"/>
    <property type="match status" value="1"/>
</dbReference>
<keyword evidence="3" id="KW-1185">Reference proteome</keyword>
<name>A0A9J6EFQ2_RHIMP</name>
<gene>
    <name evidence="2" type="ORF">HPB51_008766</name>
</gene>
<reference evidence="2" key="2">
    <citation type="submission" date="2021-09" db="EMBL/GenBank/DDBJ databases">
        <authorList>
            <person name="Jia N."/>
            <person name="Wang J."/>
            <person name="Shi W."/>
            <person name="Du L."/>
            <person name="Sun Y."/>
            <person name="Zhan W."/>
            <person name="Jiang J."/>
            <person name="Wang Q."/>
            <person name="Zhang B."/>
            <person name="Ji P."/>
            <person name="Sakyi L.B."/>
            <person name="Cui X."/>
            <person name="Yuan T."/>
            <person name="Jiang B."/>
            <person name="Yang W."/>
            <person name="Lam T.T.-Y."/>
            <person name="Chang Q."/>
            <person name="Ding S."/>
            <person name="Wang X."/>
            <person name="Zhu J."/>
            <person name="Ruan X."/>
            <person name="Zhao L."/>
            <person name="Wei J."/>
            <person name="Que T."/>
            <person name="Du C."/>
            <person name="Cheng J."/>
            <person name="Dai P."/>
            <person name="Han X."/>
            <person name="Huang E."/>
            <person name="Gao Y."/>
            <person name="Liu J."/>
            <person name="Shao H."/>
            <person name="Ye R."/>
            <person name="Li L."/>
            <person name="Wei W."/>
            <person name="Wang X."/>
            <person name="Wang C."/>
            <person name="Huo Q."/>
            <person name="Li W."/>
            <person name="Guo W."/>
            <person name="Chen H."/>
            <person name="Chen S."/>
            <person name="Zhou L."/>
            <person name="Zhou L."/>
            <person name="Ni X."/>
            <person name="Tian J."/>
            <person name="Zhou Y."/>
            <person name="Sheng Y."/>
            <person name="Liu T."/>
            <person name="Pan Y."/>
            <person name="Xia L."/>
            <person name="Li J."/>
            <person name="Zhao F."/>
            <person name="Cao W."/>
        </authorList>
    </citation>
    <scope>NUCLEOTIDE SEQUENCE</scope>
    <source>
        <strain evidence="2">Rmic-2018</strain>
        <tissue evidence="2">Larvae</tissue>
    </source>
</reference>
<dbReference type="VEuPathDB" id="VectorBase:LOC119168615"/>
<accession>A0A9J6EFQ2</accession>
<organism evidence="2 3">
    <name type="scientific">Rhipicephalus microplus</name>
    <name type="common">Cattle tick</name>
    <name type="synonym">Boophilus microplus</name>
    <dbReference type="NCBI Taxonomy" id="6941"/>
    <lineage>
        <taxon>Eukaryota</taxon>
        <taxon>Metazoa</taxon>
        <taxon>Ecdysozoa</taxon>
        <taxon>Arthropoda</taxon>
        <taxon>Chelicerata</taxon>
        <taxon>Arachnida</taxon>
        <taxon>Acari</taxon>
        <taxon>Parasitiformes</taxon>
        <taxon>Ixodida</taxon>
        <taxon>Ixodoidea</taxon>
        <taxon>Ixodidae</taxon>
        <taxon>Rhipicephalinae</taxon>
        <taxon>Rhipicephalus</taxon>
        <taxon>Boophilus</taxon>
    </lineage>
</organism>
<evidence type="ECO:0000256" key="1">
    <source>
        <dbReference type="SAM" id="MobiDB-lite"/>
    </source>
</evidence>
<protein>
    <submittedName>
        <fullName evidence="2">Uncharacterized protein</fullName>
    </submittedName>
</protein>
<evidence type="ECO:0000313" key="3">
    <source>
        <dbReference type="Proteomes" id="UP000821866"/>
    </source>
</evidence>
<dbReference type="AlphaFoldDB" id="A0A9J6EFQ2"/>
<proteinExistence type="predicted"/>
<evidence type="ECO:0000313" key="2">
    <source>
        <dbReference type="EMBL" id="KAH8033283.1"/>
    </source>
</evidence>
<reference evidence="2" key="1">
    <citation type="journal article" date="2020" name="Cell">
        <title>Large-Scale Comparative Analyses of Tick Genomes Elucidate Their Genetic Diversity and Vector Capacities.</title>
        <authorList>
            <consortium name="Tick Genome and Microbiome Consortium (TIGMIC)"/>
            <person name="Jia N."/>
            <person name="Wang J."/>
            <person name="Shi W."/>
            <person name="Du L."/>
            <person name="Sun Y."/>
            <person name="Zhan W."/>
            <person name="Jiang J.F."/>
            <person name="Wang Q."/>
            <person name="Zhang B."/>
            <person name="Ji P."/>
            <person name="Bell-Sakyi L."/>
            <person name="Cui X.M."/>
            <person name="Yuan T.T."/>
            <person name="Jiang B.G."/>
            <person name="Yang W.F."/>
            <person name="Lam T.T."/>
            <person name="Chang Q.C."/>
            <person name="Ding S.J."/>
            <person name="Wang X.J."/>
            <person name="Zhu J.G."/>
            <person name="Ruan X.D."/>
            <person name="Zhao L."/>
            <person name="Wei J.T."/>
            <person name="Ye R.Z."/>
            <person name="Que T.C."/>
            <person name="Du C.H."/>
            <person name="Zhou Y.H."/>
            <person name="Cheng J.X."/>
            <person name="Dai P.F."/>
            <person name="Guo W.B."/>
            <person name="Han X.H."/>
            <person name="Huang E.J."/>
            <person name="Li L.F."/>
            <person name="Wei W."/>
            <person name="Gao Y.C."/>
            <person name="Liu J.Z."/>
            <person name="Shao H.Z."/>
            <person name="Wang X."/>
            <person name="Wang C.C."/>
            <person name="Yang T.C."/>
            <person name="Huo Q.B."/>
            <person name="Li W."/>
            <person name="Chen H.Y."/>
            <person name="Chen S.E."/>
            <person name="Zhou L.G."/>
            <person name="Ni X.B."/>
            <person name="Tian J.H."/>
            <person name="Sheng Y."/>
            <person name="Liu T."/>
            <person name="Pan Y.S."/>
            <person name="Xia L.Y."/>
            <person name="Li J."/>
            <person name="Zhao F."/>
            <person name="Cao W.C."/>
        </authorList>
    </citation>
    <scope>NUCLEOTIDE SEQUENCE</scope>
    <source>
        <strain evidence="2">Rmic-2018</strain>
    </source>
</reference>
<comment type="caution">
    <text evidence="2">The sequence shown here is derived from an EMBL/GenBank/DDBJ whole genome shotgun (WGS) entry which is preliminary data.</text>
</comment>
<feature type="region of interest" description="Disordered" evidence="1">
    <location>
        <begin position="206"/>
        <end position="238"/>
    </location>
</feature>
<dbReference type="Proteomes" id="UP000821866">
    <property type="component" value="Chromosome 2"/>
</dbReference>
<dbReference type="EMBL" id="JABSTU010000004">
    <property type="protein sequence ID" value="KAH8033283.1"/>
    <property type="molecule type" value="Genomic_DNA"/>
</dbReference>
<sequence>MTFAGRVPKGTTNLELAKAFLERFNENDLKSVQDFGGSNCEVTFRNKVAVYRFLADSAKINVKGSDIRLEYRGLRTVSVRVYEYPADASDQVLSQALEVYGKVHNISNDNLTGLRITTGNQRARMELRSPVPNITDVDGHVVRFEYDGVVSLCRKCRLPGHERKTCTTPWCARWQQWGHPTCDVPSKRCGGDHPPHLCKQRLYSEATTRSSAPQVKPPTVVSTEVQGAPAPTILDNGEQGKAIQAVPGEAVVQKSGEKE</sequence>